<accession>K0KI19</accession>
<dbReference type="EMBL" id="CAIF01000158">
    <property type="protein sequence ID" value="CCH44855.1"/>
    <property type="molecule type" value="Genomic_DNA"/>
</dbReference>
<proteinExistence type="predicted"/>
<reference evidence="1 2" key="1">
    <citation type="journal article" date="2012" name="Eukaryot. Cell">
        <title>Draft genome sequence of Wickerhamomyces ciferrii NRRL Y-1031 F-60-10.</title>
        <authorList>
            <person name="Schneider J."/>
            <person name="Andrea H."/>
            <person name="Blom J."/>
            <person name="Jaenicke S."/>
            <person name="Ruckert C."/>
            <person name="Schorsch C."/>
            <person name="Szczepanowski R."/>
            <person name="Farwick M."/>
            <person name="Goesmann A."/>
            <person name="Puhler A."/>
            <person name="Schaffer S."/>
            <person name="Tauch A."/>
            <person name="Kohler T."/>
            <person name="Brinkrolf K."/>
        </authorList>
    </citation>
    <scope>NUCLEOTIDE SEQUENCE [LARGE SCALE GENOMIC DNA]</scope>
    <source>
        <strain evidence="2">ATCC 14091 / BCRC 22168 / CBS 111 / JCM 3599 / NBRC 0793 / NRRL Y-1031 F-60-10</strain>
    </source>
</reference>
<protein>
    <submittedName>
        <fullName evidence="1">Uncharacterized protein</fullName>
    </submittedName>
</protein>
<organism evidence="1 2">
    <name type="scientific">Wickerhamomyces ciferrii (strain ATCC 14091 / BCRC 22168 / CBS 111 / JCM 3599 / NBRC 0793 / NRRL Y-1031 F-60-10)</name>
    <name type="common">Yeast</name>
    <name type="synonym">Pichia ciferrii</name>
    <dbReference type="NCBI Taxonomy" id="1206466"/>
    <lineage>
        <taxon>Eukaryota</taxon>
        <taxon>Fungi</taxon>
        <taxon>Dikarya</taxon>
        <taxon>Ascomycota</taxon>
        <taxon>Saccharomycotina</taxon>
        <taxon>Saccharomycetes</taxon>
        <taxon>Phaffomycetales</taxon>
        <taxon>Wickerhamomycetaceae</taxon>
        <taxon>Wickerhamomyces</taxon>
    </lineage>
</organism>
<keyword evidence="2" id="KW-1185">Reference proteome</keyword>
<evidence type="ECO:0000313" key="2">
    <source>
        <dbReference type="Proteomes" id="UP000009328"/>
    </source>
</evidence>
<dbReference type="AlphaFoldDB" id="K0KI19"/>
<comment type="caution">
    <text evidence="1">The sequence shown here is derived from an EMBL/GenBank/DDBJ whole genome shotgun (WGS) entry which is preliminary data.</text>
</comment>
<sequence length="699" mass="80145">MVKPRSTESKFVRTVQAQLLGDKQDYLITAYTHDLEINKILEDGKIQLVRRIRVNEGAITDITPVKTGCGKYRAWLIIAFNETRLQFRAFKTIDDDFIVDDFPMKFRGTIHHLIPGSLKEDSHHYFFTCFAKEGCVFIFRQIGRGFAKMQAHPNFKTVMKTKDSTGLKFFIRPEIWTYSMFLYDNGYDILTFDIAPSDESAFVFSLVRRNGMGQYFYSNPMWKEKMYESYIDNCYDDPVLEPVAPISTVLNWECSLLFSKTSIYLRGSPYNLGVDQNFDINSIKLPENVEMEFHGAEHIEGSFYRFVFSNREFDVIATAPYLDKTLIIERNGDLSLLTLKMETDRGFDGAKVEELSLSKIEGSLPSNIQFLMQLKSNVYITRLENSTTLIFKIDNNKLEIIQELIDNTIMIDGEFYKRELPEYKFHSVRNPDGKSEYIAIENKTGNVFILNKFEVETDHFDKRFKRVLDYKIINDQVWVLQKNKLIQNAESESPIKTKLDVIQGKILDNGEITTLSNGLIKTGDNEYKVSSSSISVIDSLRFNGVTYVVSGHWDGSITIYSPTSVIKQQFSIMFVTDIRLLEANGKLYIIVGSHKGEVGIFDDSGRIDYIFIGEEPVVISPAKNNKVIASTVGNALEIEFNENGLKKTYLDILYESFLNRSAEGHAYAEGDDSGVVGFDGITHEIQLYKEDRIQRFDLV</sequence>
<evidence type="ECO:0000313" key="1">
    <source>
        <dbReference type="EMBL" id="CCH44855.1"/>
    </source>
</evidence>
<gene>
    <name evidence="1" type="ORF">BN7_4424</name>
</gene>
<name>K0KI19_WICCF</name>
<dbReference type="InParanoid" id="K0KI19"/>
<dbReference type="Proteomes" id="UP000009328">
    <property type="component" value="Unassembled WGS sequence"/>
</dbReference>
<dbReference type="InterPro" id="IPR036322">
    <property type="entry name" value="WD40_repeat_dom_sf"/>
</dbReference>
<dbReference type="HOGENOM" id="CLU_394411_0_0_1"/>
<dbReference type="SUPFAM" id="SSF50978">
    <property type="entry name" value="WD40 repeat-like"/>
    <property type="match status" value="1"/>
</dbReference>